<evidence type="ECO:0000313" key="1">
    <source>
        <dbReference type="EMBL" id="CAK1344500.1"/>
    </source>
</evidence>
<gene>
    <name evidence="1" type="ORF">K66PH128C1_LOCUS11</name>
</gene>
<proteinExistence type="predicted"/>
<accession>A0AAD2GQK6</accession>
<reference evidence="1" key="1">
    <citation type="submission" date="2023-10" db="EMBL/GenBank/DDBJ databases">
        <authorList>
            <person name="Robby Concha-Eloko"/>
            <person name="Pilar Barberan- Martinez"/>
            <person name="Rafael Sanjuan"/>
            <person name="Pilar Domingo-Calap"/>
        </authorList>
    </citation>
    <scope>NUCLEOTIDE SEQUENCE</scope>
</reference>
<organism evidence="1 2">
    <name type="scientific">Klebsiella phage vB_Ko_K66PH128C1</name>
    <dbReference type="NCBI Taxonomy" id="3071610"/>
    <lineage>
        <taxon>Viruses</taxon>
        <taxon>Duplodnaviria</taxon>
        <taxon>Heunggongvirae</taxon>
        <taxon>Uroviricota</taxon>
        <taxon>Caudoviricetes</taxon>
        <taxon>Autographivirales</taxon>
        <taxon>Autoscriptoviridae</taxon>
        <taxon>Slopekvirinae</taxon>
        <taxon>Drulisvirus</taxon>
        <taxon>Drulisvirus K66PH128C1</taxon>
    </lineage>
</organism>
<evidence type="ECO:0000313" key="2">
    <source>
        <dbReference type="Proteomes" id="UP001296009"/>
    </source>
</evidence>
<protein>
    <submittedName>
        <fullName evidence="1">Uncharacterized protein</fullName>
    </submittedName>
</protein>
<keyword evidence="2" id="KW-1185">Reference proteome</keyword>
<dbReference type="EMBL" id="OY757062">
    <property type="protein sequence ID" value="CAK1344500.1"/>
    <property type="molecule type" value="Genomic_DNA"/>
</dbReference>
<dbReference type="Proteomes" id="UP001296009">
    <property type="component" value="Chromosome"/>
</dbReference>
<sequence>MTQQELHSAIMDVLKALDNAELLPSARVALSRYLSQLIETNTTN</sequence>
<name>A0AAD2GQK6_9CAUD</name>